<evidence type="ECO:0000313" key="3">
    <source>
        <dbReference type="EMBL" id="TYB40129.1"/>
    </source>
</evidence>
<dbReference type="Proteomes" id="UP000323380">
    <property type="component" value="Unassembled WGS sequence"/>
</dbReference>
<dbReference type="InterPro" id="IPR025161">
    <property type="entry name" value="IS402-like_dom"/>
</dbReference>
<keyword evidence="4" id="KW-1185">Reference proteome</keyword>
<gene>
    <name evidence="3" type="ORF">FXF69_39765</name>
</gene>
<evidence type="ECO:0000313" key="4">
    <source>
        <dbReference type="Proteomes" id="UP000323380"/>
    </source>
</evidence>
<feature type="region of interest" description="Disordered" evidence="1">
    <location>
        <begin position="1"/>
        <end position="24"/>
    </location>
</feature>
<dbReference type="AlphaFoldDB" id="A0A5D0N6Z5"/>
<protein>
    <submittedName>
        <fullName evidence="3">Transposase</fullName>
    </submittedName>
</protein>
<sequence length="44" mass="4733">MTDAQWERLAPLLPPTGGRGGRWADHPQVINGICHRVRTGGALA</sequence>
<dbReference type="EMBL" id="VSFG01000013">
    <property type="protein sequence ID" value="TYB40129.1"/>
    <property type="molecule type" value="Genomic_DNA"/>
</dbReference>
<dbReference type="Pfam" id="PF13340">
    <property type="entry name" value="DUF4096"/>
    <property type="match status" value="1"/>
</dbReference>
<comment type="caution">
    <text evidence="3">The sequence shown here is derived from an EMBL/GenBank/DDBJ whole genome shotgun (WGS) entry which is preliminary data.</text>
</comment>
<dbReference type="RefSeq" id="WP_083980735.1">
    <property type="nucleotide sequence ID" value="NZ_VSFG01000013.1"/>
</dbReference>
<organism evidence="3 4">
    <name type="scientific">Actinomadura chibensis</name>
    <dbReference type="NCBI Taxonomy" id="392828"/>
    <lineage>
        <taxon>Bacteria</taxon>
        <taxon>Bacillati</taxon>
        <taxon>Actinomycetota</taxon>
        <taxon>Actinomycetes</taxon>
        <taxon>Streptosporangiales</taxon>
        <taxon>Thermomonosporaceae</taxon>
        <taxon>Actinomadura</taxon>
    </lineage>
</organism>
<accession>A0A5D0N6Z5</accession>
<name>A0A5D0N6Z5_9ACTN</name>
<feature type="domain" description="Insertion element IS402-like" evidence="2">
    <location>
        <begin position="1"/>
        <end position="40"/>
    </location>
</feature>
<reference evidence="3 4" key="1">
    <citation type="submission" date="2019-08" db="EMBL/GenBank/DDBJ databases">
        <title>Actinomadura sp. nov. CYP1-5 isolated from mountain soil.</title>
        <authorList>
            <person name="Songsumanus A."/>
            <person name="Kuncharoen N."/>
            <person name="Kudo T."/>
            <person name="Yuki M."/>
            <person name="Igarashi Y."/>
            <person name="Tanasupawat S."/>
        </authorList>
    </citation>
    <scope>NUCLEOTIDE SEQUENCE [LARGE SCALE GENOMIC DNA]</scope>
    <source>
        <strain evidence="3 4">JCM 14158</strain>
    </source>
</reference>
<evidence type="ECO:0000259" key="2">
    <source>
        <dbReference type="Pfam" id="PF13340"/>
    </source>
</evidence>
<proteinExistence type="predicted"/>
<evidence type="ECO:0000256" key="1">
    <source>
        <dbReference type="SAM" id="MobiDB-lite"/>
    </source>
</evidence>